<dbReference type="PANTHER" id="PTHR31089">
    <property type="entry name" value="CYCLIC DOF FACTOR 2"/>
    <property type="match status" value="1"/>
</dbReference>
<dbReference type="InterPro" id="IPR045174">
    <property type="entry name" value="Dof"/>
</dbReference>
<dbReference type="GO" id="GO:0008270">
    <property type="term" value="F:zinc ion binding"/>
    <property type="evidence" value="ECO:0007669"/>
    <property type="project" value="UniProtKB-KW"/>
</dbReference>
<keyword evidence="4" id="KW-0805">Transcription regulation</keyword>
<keyword evidence="6" id="KW-0804">Transcription</keyword>
<evidence type="ECO:0000256" key="4">
    <source>
        <dbReference type="ARBA" id="ARBA00023015"/>
    </source>
</evidence>
<dbReference type="GO" id="GO:0005634">
    <property type="term" value="C:nucleus"/>
    <property type="evidence" value="ECO:0007669"/>
    <property type="project" value="UniProtKB-SubCell"/>
</dbReference>
<dbReference type="PROSITE" id="PS50884">
    <property type="entry name" value="ZF_DOF_2"/>
    <property type="match status" value="1"/>
</dbReference>
<sequence>MQPNRIHPATANLSRPQQTSHKILLFFTTATAIAMNDPGIILFGKKIGLPETAKITNLPPSHGGTRERACSSIYTHPQTSFTPHVCDEGRKDEANPDDELELDDNPKTPSLNEEGQPEKPQTTTGTEGDTANSQPKTLKKPDKILPCPRCDSMNTKFCYYNNSNINQPRHFCKSCQRYWTAGGTMRNMPVGAGRRKKKNPPSHCRFIISQEAFGSSAAAPQIEFAADSDGVHNTVHPPKVLSFSPNTPHAGANLSVASARVRENGDDCSSGSTVITSNSLVEKIQDNPGFHSQVHWIPGASWSYNPWNTAIPLPIPAICPPGYPPMPIYPSPYWNSVPWLHPATSATNFSILGKHSTDREETKPNEEPKRHKNSVLIPKTLRIDDPDEAAKSSIWATLGIKKENNSRGDLFKAFQAKGDEKKKHPTTEPSPVLQANPAAFSRSLCFQERA</sequence>
<protein>
    <submittedName>
        <fullName evidence="11">Zinc finger, Dof-type</fullName>
    </submittedName>
</protein>
<evidence type="ECO:0000256" key="5">
    <source>
        <dbReference type="ARBA" id="ARBA00023125"/>
    </source>
</evidence>
<keyword evidence="5 8" id="KW-0238">DNA-binding</keyword>
<dbReference type="Pfam" id="PF02701">
    <property type="entry name" value="Zn_ribbon_Dof"/>
    <property type="match status" value="1"/>
</dbReference>
<evidence type="ECO:0000256" key="7">
    <source>
        <dbReference type="ARBA" id="ARBA00023242"/>
    </source>
</evidence>
<dbReference type="OMA" id="FTPHEND"/>
<feature type="compositionally biased region" description="Polar residues" evidence="9">
    <location>
        <begin position="107"/>
        <end position="136"/>
    </location>
</feature>
<keyword evidence="12" id="KW-1185">Reference proteome</keyword>
<comment type="subcellular location">
    <subcellularLocation>
        <location evidence="8">Nucleus</location>
    </subcellularLocation>
</comment>
<keyword evidence="2 8" id="KW-0863">Zinc-finger</keyword>
<dbReference type="EMBL" id="LEKV01001830">
    <property type="protein sequence ID" value="KVI06430.1"/>
    <property type="molecule type" value="Genomic_DNA"/>
</dbReference>
<dbReference type="GO" id="GO:0003700">
    <property type="term" value="F:DNA-binding transcription factor activity"/>
    <property type="evidence" value="ECO:0007669"/>
    <property type="project" value="InterPro"/>
</dbReference>
<keyword evidence="3" id="KW-0862">Zinc</keyword>
<evidence type="ECO:0000256" key="2">
    <source>
        <dbReference type="ARBA" id="ARBA00022771"/>
    </source>
</evidence>
<evidence type="ECO:0000313" key="12">
    <source>
        <dbReference type="Proteomes" id="UP000243975"/>
    </source>
</evidence>
<gene>
    <name evidence="11" type="ORF">Ccrd_015243</name>
</gene>
<keyword evidence="1" id="KW-0479">Metal-binding</keyword>
<dbReference type="GO" id="GO:0003677">
    <property type="term" value="F:DNA binding"/>
    <property type="evidence" value="ECO:0007669"/>
    <property type="project" value="UniProtKB-UniRule"/>
</dbReference>
<accession>A0A103YC94</accession>
<dbReference type="PROSITE" id="PS01361">
    <property type="entry name" value="ZF_DOF_1"/>
    <property type="match status" value="1"/>
</dbReference>
<evidence type="ECO:0000256" key="6">
    <source>
        <dbReference type="ARBA" id="ARBA00023163"/>
    </source>
</evidence>
<feature type="compositionally biased region" description="Basic and acidic residues" evidence="9">
    <location>
        <begin position="417"/>
        <end position="426"/>
    </location>
</feature>
<reference evidence="11 12" key="1">
    <citation type="journal article" date="2016" name="Sci. Rep.">
        <title>The genome sequence of the outbreeding globe artichoke constructed de novo incorporating a phase-aware low-pass sequencing strategy of F1 progeny.</title>
        <authorList>
            <person name="Scaglione D."/>
            <person name="Reyes-Chin-Wo S."/>
            <person name="Acquadro A."/>
            <person name="Froenicke L."/>
            <person name="Portis E."/>
            <person name="Beitel C."/>
            <person name="Tirone M."/>
            <person name="Mauro R."/>
            <person name="Lo Monaco A."/>
            <person name="Mauromicale G."/>
            <person name="Faccioli P."/>
            <person name="Cattivelli L."/>
            <person name="Rieseberg L."/>
            <person name="Michelmore R."/>
            <person name="Lanteri S."/>
        </authorList>
    </citation>
    <scope>NUCLEOTIDE SEQUENCE [LARGE SCALE GENOMIC DNA]</scope>
    <source>
        <strain evidence="11">2C</strain>
    </source>
</reference>
<name>A0A103YC94_CYNCS</name>
<comment type="caution">
    <text evidence="11">The sequence shown here is derived from an EMBL/GenBank/DDBJ whole genome shotgun (WGS) entry which is preliminary data.</text>
</comment>
<evidence type="ECO:0000256" key="1">
    <source>
        <dbReference type="ARBA" id="ARBA00022723"/>
    </source>
</evidence>
<dbReference type="AlphaFoldDB" id="A0A103YC94"/>
<dbReference type="Proteomes" id="UP000243975">
    <property type="component" value="Unassembled WGS sequence"/>
</dbReference>
<dbReference type="STRING" id="59895.A0A103YC94"/>
<dbReference type="Gramene" id="KVI06430">
    <property type="protein sequence ID" value="KVI06430"/>
    <property type="gene ID" value="Ccrd_015243"/>
</dbReference>
<dbReference type="InterPro" id="IPR003851">
    <property type="entry name" value="Znf_Dof"/>
</dbReference>
<evidence type="ECO:0000256" key="8">
    <source>
        <dbReference type="PROSITE-ProRule" id="PRU00071"/>
    </source>
</evidence>
<feature type="region of interest" description="Disordered" evidence="9">
    <location>
        <begin position="81"/>
        <end position="144"/>
    </location>
</feature>
<feature type="domain" description="Dof-type" evidence="10">
    <location>
        <begin position="145"/>
        <end position="199"/>
    </location>
</feature>
<feature type="compositionally biased region" description="Basic and acidic residues" evidence="9">
    <location>
        <begin position="85"/>
        <end position="94"/>
    </location>
</feature>
<evidence type="ECO:0000256" key="3">
    <source>
        <dbReference type="ARBA" id="ARBA00022833"/>
    </source>
</evidence>
<dbReference type="PANTHER" id="PTHR31089:SF62">
    <property type="entry name" value="TRANSCRIPTION FACTOR C2C2-DOF FAMILY"/>
    <property type="match status" value="1"/>
</dbReference>
<evidence type="ECO:0000313" key="11">
    <source>
        <dbReference type="EMBL" id="KVI06430.1"/>
    </source>
</evidence>
<evidence type="ECO:0000256" key="9">
    <source>
        <dbReference type="SAM" id="MobiDB-lite"/>
    </source>
</evidence>
<feature type="region of interest" description="Disordered" evidence="9">
    <location>
        <begin position="415"/>
        <end position="439"/>
    </location>
</feature>
<proteinExistence type="predicted"/>
<evidence type="ECO:0000259" key="10">
    <source>
        <dbReference type="PROSITE" id="PS50884"/>
    </source>
</evidence>
<organism evidence="11 12">
    <name type="scientific">Cynara cardunculus var. scolymus</name>
    <name type="common">Globe artichoke</name>
    <name type="synonym">Cynara scolymus</name>
    <dbReference type="NCBI Taxonomy" id="59895"/>
    <lineage>
        <taxon>Eukaryota</taxon>
        <taxon>Viridiplantae</taxon>
        <taxon>Streptophyta</taxon>
        <taxon>Embryophyta</taxon>
        <taxon>Tracheophyta</taxon>
        <taxon>Spermatophyta</taxon>
        <taxon>Magnoliopsida</taxon>
        <taxon>eudicotyledons</taxon>
        <taxon>Gunneridae</taxon>
        <taxon>Pentapetalae</taxon>
        <taxon>asterids</taxon>
        <taxon>campanulids</taxon>
        <taxon>Asterales</taxon>
        <taxon>Asteraceae</taxon>
        <taxon>Carduoideae</taxon>
        <taxon>Cardueae</taxon>
        <taxon>Carduinae</taxon>
        <taxon>Cynara</taxon>
    </lineage>
</organism>
<keyword evidence="7 8" id="KW-0539">Nucleus</keyword>